<evidence type="ECO:0000256" key="4">
    <source>
        <dbReference type="ARBA" id="ARBA00022840"/>
    </source>
</evidence>
<dbReference type="InterPro" id="IPR019734">
    <property type="entry name" value="TPR_rpt"/>
</dbReference>
<evidence type="ECO:0000259" key="7">
    <source>
        <dbReference type="PROSITE" id="PS50011"/>
    </source>
</evidence>
<dbReference type="EMBL" id="JAOVZO020000018">
    <property type="protein sequence ID" value="MDC8014338.1"/>
    <property type="molecule type" value="Genomic_DNA"/>
</dbReference>
<dbReference type="InterPro" id="IPR011990">
    <property type="entry name" value="TPR-like_helical_dom_sf"/>
</dbReference>
<dbReference type="PANTHER" id="PTHR43289:SF34">
    <property type="entry name" value="SERINE_THREONINE-PROTEIN KINASE YBDM-RELATED"/>
    <property type="match status" value="1"/>
</dbReference>
<dbReference type="PROSITE" id="PS00107">
    <property type="entry name" value="PROTEIN_KINASE_ATP"/>
    <property type="match status" value="1"/>
</dbReference>
<dbReference type="Pfam" id="PF13424">
    <property type="entry name" value="TPR_12"/>
    <property type="match status" value="1"/>
</dbReference>
<organism evidence="8 9">
    <name type="scientific">Tahibacter soli</name>
    <dbReference type="NCBI Taxonomy" id="2983605"/>
    <lineage>
        <taxon>Bacteria</taxon>
        <taxon>Pseudomonadati</taxon>
        <taxon>Pseudomonadota</taxon>
        <taxon>Gammaproteobacteria</taxon>
        <taxon>Lysobacterales</taxon>
        <taxon>Rhodanobacteraceae</taxon>
        <taxon>Tahibacter</taxon>
    </lineage>
</organism>
<dbReference type="Proteomes" id="UP001139971">
    <property type="component" value="Unassembled WGS sequence"/>
</dbReference>
<keyword evidence="6" id="KW-0472">Membrane</keyword>
<keyword evidence="4 5" id="KW-0067">ATP-binding</keyword>
<dbReference type="PROSITE" id="PS50011">
    <property type="entry name" value="PROTEIN_KINASE_DOM"/>
    <property type="match status" value="1"/>
</dbReference>
<dbReference type="InterPro" id="IPR017441">
    <property type="entry name" value="Protein_kinase_ATP_BS"/>
</dbReference>
<proteinExistence type="predicted"/>
<gene>
    <name evidence="8" type="ORF">OD750_017465</name>
</gene>
<evidence type="ECO:0000256" key="5">
    <source>
        <dbReference type="PROSITE-ProRule" id="PRU10141"/>
    </source>
</evidence>
<reference evidence="8" key="1">
    <citation type="submission" date="2023-02" db="EMBL/GenBank/DDBJ databases">
        <title>Tahibacter soli sp. nov. isolated from soil.</title>
        <authorList>
            <person name="Baek J.H."/>
            <person name="Lee J.K."/>
            <person name="Choi D.G."/>
            <person name="Jeon C.O."/>
        </authorList>
    </citation>
    <scope>NUCLEOTIDE SEQUENCE</scope>
    <source>
        <strain evidence="8">BL</strain>
    </source>
</reference>
<dbReference type="Gene3D" id="1.10.510.10">
    <property type="entry name" value="Transferase(Phosphotransferase) domain 1"/>
    <property type="match status" value="1"/>
</dbReference>
<evidence type="ECO:0000256" key="6">
    <source>
        <dbReference type="SAM" id="Phobius"/>
    </source>
</evidence>
<dbReference type="SMART" id="SM00220">
    <property type="entry name" value="S_TKc"/>
    <property type="match status" value="1"/>
</dbReference>
<feature type="transmembrane region" description="Helical" evidence="6">
    <location>
        <begin position="395"/>
        <end position="417"/>
    </location>
</feature>
<evidence type="ECO:0000313" key="9">
    <source>
        <dbReference type="Proteomes" id="UP001139971"/>
    </source>
</evidence>
<evidence type="ECO:0000256" key="2">
    <source>
        <dbReference type="ARBA" id="ARBA00022741"/>
    </source>
</evidence>
<comment type="caution">
    <text evidence="8">The sequence shown here is derived from an EMBL/GenBank/DDBJ whole genome shotgun (WGS) entry which is preliminary data.</text>
</comment>
<dbReference type="RefSeq" id="WP_263541974.1">
    <property type="nucleotide sequence ID" value="NZ_JAOVZO020000018.1"/>
</dbReference>
<keyword evidence="1" id="KW-0808">Transferase</keyword>
<dbReference type="GO" id="GO:0004674">
    <property type="term" value="F:protein serine/threonine kinase activity"/>
    <property type="evidence" value="ECO:0007669"/>
    <property type="project" value="TreeGrafter"/>
</dbReference>
<keyword evidence="2 5" id="KW-0547">Nucleotide-binding</keyword>
<keyword evidence="9" id="KW-1185">Reference proteome</keyword>
<evidence type="ECO:0000313" key="8">
    <source>
        <dbReference type="EMBL" id="MDC8014338.1"/>
    </source>
</evidence>
<dbReference type="Pfam" id="PF00069">
    <property type="entry name" value="Pkinase"/>
    <property type="match status" value="1"/>
</dbReference>
<keyword evidence="6" id="KW-0812">Transmembrane</keyword>
<dbReference type="Gene3D" id="1.25.40.10">
    <property type="entry name" value="Tetratricopeptide repeat domain"/>
    <property type="match status" value="2"/>
</dbReference>
<keyword evidence="3 8" id="KW-0418">Kinase</keyword>
<feature type="domain" description="Protein kinase" evidence="7">
    <location>
        <begin position="88"/>
        <end position="373"/>
    </location>
</feature>
<keyword evidence="6" id="KW-1133">Transmembrane helix</keyword>
<dbReference type="GO" id="GO:0005524">
    <property type="term" value="F:ATP binding"/>
    <property type="evidence" value="ECO:0007669"/>
    <property type="project" value="UniProtKB-UniRule"/>
</dbReference>
<feature type="binding site" evidence="5">
    <location>
        <position position="119"/>
    </location>
    <ligand>
        <name>ATP</name>
        <dbReference type="ChEBI" id="CHEBI:30616"/>
    </ligand>
</feature>
<dbReference type="SMART" id="SM00028">
    <property type="entry name" value="TPR"/>
    <property type="match status" value="3"/>
</dbReference>
<dbReference type="CDD" id="cd14014">
    <property type="entry name" value="STKc_PknB_like"/>
    <property type="match status" value="1"/>
</dbReference>
<dbReference type="SUPFAM" id="SSF48452">
    <property type="entry name" value="TPR-like"/>
    <property type="match status" value="3"/>
</dbReference>
<name>A0A9X4BJ71_9GAMM</name>
<dbReference type="InterPro" id="IPR011009">
    <property type="entry name" value="Kinase-like_dom_sf"/>
</dbReference>
<accession>A0A9X4BJ71</accession>
<sequence>MDANRWRLTRELFEAVVDLPRARWESRLAELCPDDAALREEVLGLLRADADATGGTAIAQHAPNVVAELAEHLSEDPTVHAGLALGPFRLVREIGRGGMGAVWLADRADGQFEQAVAIKLVRGGWDRAEDIARFRAERQILAGLSHPNIAHLVDGGMGEGGRPWLALEYVDGVDLGRWCDKHRLDLADRQRLFLTVCDAVQHAHQRLVVHRDLKPSNILVRADGVVKLLDFGIAKLIDADDAQVSATRVFTPEYAAPEQVRGETVTTSVDVYALGLLLYELLSGQRPYKVENSTPAAYERAILDQEPTRPSVAATRDGGGMSAANRHLTPARLRRELRGDLDAIVLKALRKQPTDRYASVADLAADVRRHLARQPVHARRGNFRYRATRFLQRHALAAALSAVAVLALVAGLGVALWQAQVARNERDTARQALAFMRTLFTNADPGQKQRGDLTARDLVDEGVRSVRRALAGQDAARADMLLAMGSAYLGLGLPDEAQPLLDEAGAIAQRLGDTLLVARILDETCSVLQYRNRADDCVPLVDRIEAMLDPSDPEHVETLVRAIDHRSTAHAPRNRHDAIVADSRRALALIPATADYDRLRADVTGTMAFSLVRLNRAAEAEAALRPLVDALRKAQNVEPRWLADVLDNFASTLTTKTDEALALNAEAVRLMESVYGADSPVIAGKVSNYGVALYKANRYTDALPVIERSIALNRAGGTPRATSLANALGNLGALHFQLGHDDASRAALNEAIELSEALQRPLDIGRALRWRANLSLAQARYADARADAQRATSVLAPLNKPESITVLRGRALNLAIDYAERGSAARTDAACAEAQGIAARFAALPEAGTPEARLATLLHALCGAAPAEAFKTAYAALPPDDFRQRQVRRIEAAWRTD</sequence>
<dbReference type="PROSITE" id="PS00108">
    <property type="entry name" value="PROTEIN_KINASE_ST"/>
    <property type="match status" value="1"/>
</dbReference>
<dbReference type="InterPro" id="IPR008271">
    <property type="entry name" value="Ser/Thr_kinase_AS"/>
</dbReference>
<protein>
    <submittedName>
        <fullName evidence="8">Serine/threonine-protein kinase</fullName>
    </submittedName>
</protein>
<evidence type="ECO:0000256" key="3">
    <source>
        <dbReference type="ARBA" id="ARBA00022777"/>
    </source>
</evidence>
<dbReference type="AlphaFoldDB" id="A0A9X4BJ71"/>
<dbReference type="Gene3D" id="3.30.200.20">
    <property type="entry name" value="Phosphorylase Kinase, domain 1"/>
    <property type="match status" value="1"/>
</dbReference>
<dbReference type="InterPro" id="IPR000719">
    <property type="entry name" value="Prot_kinase_dom"/>
</dbReference>
<evidence type="ECO:0000256" key="1">
    <source>
        <dbReference type="ARBA" id="ARBA00022679"/>
    </source>
</evidence>
<dbReference type="PANTHER" id="PTHR43289">
    <property type="entry name" value="MITOGEN-ACTIVATED PROTEIN KINASE KINASE KINASE 20-RELATED"/>
    <property type="match status" value="1"/>
</dbReference>
<dbReference type="SUPFAM" id="SSF56112">
    <property type="entry name" value="Protein kinase-like (PK-like)"/>
    <property type="match status" value="1"/>
</dbReference>